<sequence length="182" mass="20422">MSHFKIGIVVGSLRKDSFNKQTAHALIKLFPQEFTCQFIDISTLPLYNQDDDSNTPSSVIDFKQQIKACQGIIFITPEYNRSIPGVLKNAIDQASRPYGTNAWNEIPAGIIGVSTGNISTAIAQQHLRNSLAFLNMPTLNQPECYLKWYDGMVENGKFSEKTATFIQSWVDAYIAFVKKNNH</sequence>
<feature type="domain" description="NADPH-dependent FMN reductase-like" evidence="3">
    <location>
        <begin position="5"/>
        <end position="144"/>
    </location>
</feature>
<evidence type="ECO:0000313" key="4">
    <source>
        <dbReference type="EMBL" id="CRL60957.1"/>
    </source>
</evidence>
<dbReference type="GO" id="GO:0016491">
    <property type="term" value="F:oxidoreductase activity"/>
    <property type="evidence" value="ECO:0007669"/>
    <property type="project" value="InterPro"/>
</dbReference>
<dbReference type="SUPFAM" id="SSF52218">
    <property type="entry name" value="Flavoproteins"/>
    <property type="match status" value="1"/>
</dbReference>
<dbReference type="InterPro" id="IPR050712">
    <property type="entry name" value="NAD(P)H-dep_reductase"/>
</dbReference>
<evidence type="ECO:0000256" key="2">
    <source>
        <dbReference type="ARBA" id="ARBA00022643"/>
    </source>
</evidence>
<dbReference type="Pfam" id="PF03358">
    <property type="entry name" value="FMN_red"/>
    <property type="match status" value="1"/>
</dbReference>
<evidence type="ECO:0000259" key="3">
    <source>
        <dbReference type="Pfam" id="PF03358"/>
    </source>
</evidence>
<dbReference type="InterPro" id="IPR029039">
    <property type="entry name" value="Flavoprotein-like_sf"/>
</dbReference>
<dbReference type="PANTHER" id="PTHR30543:SF21">
    <property type="entry name" value="NAD(P)H-DEPENDENT FMN REDUCTASE LOT6"/>
    <property type="match status" value="1"/>
</dbReference>
<dbReference type="Proteomes" id="UP000183920">
    <property type="component" value="Unassembled WGS sequence"/>
</dbReference>
<dbReference type="EMBL" id="CVRY01000002">
    <property type="protein sequence ID" value="CRL60957.1"/>
    <property type="molecule type" value="Genomic_DNA"/>
</dbReference>
<evidence type="ECO:0000313" key="5">
    <source>
        <dbReference type="Proteomes" id="UP000183920"/>
    </source>
</evidence>
<proteinExistence type="predicted"/>
<organism evidence="4 5">
    <name type="scientific">Proteus penneri</name>
    <dbReference type="NCBI Taxonomy" id="102862"/>
    <lineage>
        <taxon>Bacteria</taxon>
        <taxon>Pseudomonadati</taxon>
        <taxon>Pseudomonadota</taxon>
        <taxon>Gammaproteobacteria</taxon>
        <taxon>Enterobacterales</taxon>
        <taxon>Morganellaceae</taxon>
        <taxon>Proteus</taxon>
    </lineage>
</organism>
<evidence type="ECO:0000256" key="1">
    <source>
        <dbReference type="ARBA" id="ARBA00001917"/>
    </source>
</evidence>
<protein>
    <submittedName>
        <fullName evidence="4">NADPH azoreductase</fullName>
    </submittedName>
</protein>
<dbReference type="GO" id="GO:0010181">
    <property type="term" value="F:FMN binding"/>
    <property type="evidence" value="ECO:0007669"/>
    <property type="project" value="TreeGrafter"/>
</dbReference>
<reference evidence="5" key="1">
    <citation type="submission" date="2015-06" db="EMBL/GenBank/DDBJ databases">
        <authorList>
            <person name="Urmite Genomes"/>
        </authorList>
    </citation>
    <scope>NUCLEOTIDE SEQUENCE [LARGE SCALE GENOMIC DNA]</scope>
    <source>
        <strain evidence="5">CSUR P1867</strain>
    </source>
</reference>
<gene>
    <name evidence="4" type="primary">azr</name>
    <name evidence="4" type="ORF">BN1804_01213</name>
</gene>
<dbReference type="AlphaFoldDB" id="A0A0G4Q4Q7"/>
<name>A0A0G4Q4Q7_9GAMM</name>
<dbReference type="GO" id="GO:0005829">
    <property type="term" value="C:cytosol"/>
    <property type="evidence" value="ECO:0007669"/>
    <property type="project" value="TreeGrafter"/>
</dbReference>
<keyword evidence="2" id="KW-0285">Flavoprotein</keyword>
<dbReference type="PANTHER" id="PTHR30543">
    <property type="entry name" value="CHROMATE REDUCTASE"/>
    <property type="match status" value="1"/>
</dbReference>
<dbReference type="InterPro" id="IPR005025">
    <property type="entry name" value="FMN_Rdtase-like_dom"/>
</dbReference>
<keyword evidence="2" id="KW-0288">FMN</keyword>
<accession>A0A0G4Q4Q7</accession>
<dbReference type="Gene3D" id="3.40.50.360">
    <property type="match status" value="1"/>
</dbReference>
<dbReference type="RefSeq" id="WP_072063338.1">
    <property type="nucleotide sequence ID" value="NZ_CVRY01000002.1"/>
</dbReference>
<comment type="cofactor">
    <cofactor evidence="1">
        <name>FMN</name>
        <dbReference type="ChEBI" id="CHEBI:58210"/>
    </cofactor>
</comment>